<evidence type="ECO:0000313" key="2">
    <source>
        <dbReference type="Proteomes" id="UP000430843"/>
    </source>
</evidence>
<organism evidence="1 2">
    <name type="scientific">Brucella tritici</name>
    <dbReference type="NCBI Taxonomy" id="94626"/>
    <lineage>
        <taxon>Bacteria</taxon>
        <taxon>Pseudomonadati</taxon>
        <taxon>Pseudomonadota</taxon>
        <taxon>Alphaproteobacteria</taxon>
        <taxon>Hyphomicrobiales</taxon>
        <taxon>Brucellaceae</taxon>
        <taxon>Brucella/Ochrobactrum group</taxon>
        <taxon>Brucella</taxon>
    </lineage>
</organism>
<dbReference type="RefSeq" id="WP_151678643.1">
    <property type="nucleotide sequence ID" value="NZ_WBWA01000028.1"/>
</dbReference>
<proteinExistence type="predicted"/>
<reference evidence="1 2" key="1">
    <citation type="submission" date="2019-09" db="EMBL/GenBank/DDBJ databases">
        <title>Taxonomic organization of the family Brucellaceae based on a phylogenomic approach.</title>
        <authorList>
            <person name="Leclercq S."/>
            <person name="Cloeckaert A."/>
            <person name="Zygmunt M.S."/>
        </authorList>
    </citation>
    <scope>NUCLEOTIDE SEQUENCE [LARGE SCALE GENOMIC DNA]</scope>
    <source>
        <strain evidence="1 2">LMG 18957</strain>
    </source>
</reference>
<dbReference type="AlphaFoldDB" id="A0A833CI35"/>
<keyword evidence="2" id="KW-1185">Reference proteome</keyword>
<dbReference type="EMBL" id="WBWA01000028">
    <property type="protein sequence ID" value="KAB2662741.1"/>
    <property type="molecule type" value="Genomic_DNA"/>
</dbReference>
<accession>A0A833CI35</accession>
<dbReference type="Proteomes" id="UP000430843">
    <property type="component" value="Unassembled WGS sequence"/>
</dbReference>
<protein>
    <submittedName>
        <fullName evidence="1">Uncharacterized protein</fullName>
    </submittedName>
</protein>
<sequence length="152" mass="17724">MRYVFEEVSRRRIEQAMDDIRLADLKEWYAGTGTTDIPEHLSYVYDSAAYGKVAIGKDNEVLLAFGVDPWEPEVGNIWMFATDTAERLAVSLHKEALKYLEEMQSLFPTLRALSDSRNTKHHRWLEWLGFSFIREESSGPFGLPFKLYTRRQ</sequence>
<comment type="caution">
    <text evidence="1">The sequence shown here is derived from an EMBL/GenBank/DDBJ whole genome shotgun (WGS) entry which is preliminary data.</text>
</comment>
<evidence type="ECO:0000313" key="1">
    <source>
        <dbReference type="EMBL" id="KAB2662741.1"/>
    </source>
</evidence>
<name>A0A833CI35_9HYPH</name>
<gene>
    <name evidence="1" type="ORF">F9K91_21130</name>
</gene>